<dbReference type="PANTHER" id="PTHR44404:SF1">
    <property type="entry name" value="HYDROXYSTEROID 11-BETA-DEHYDROGENASE 1-LIKE PROTEIN"/>
    <property type="match status" value="1"/>
</dbReference>
<dbReference type="AlphaFoldDB" id="A0A1S3JNU0"/>
<evidence type="ECO:0000256" key="1">
    <source>
        <dbReference type="ARBA" id="ARBA00023002"/>
    </source>
</evidence>
<dbReference type="PRINTS" id="PR00081">
    <property type="entry name" value="GDHRDH"/>
</dbReference>
<dbReference type="InterPro" id="IPR036291">
    <property type="entry name" value="NAD(P)-bd_dom_sf"/>
</dbReference>
<dbReference type="InParanoid" id="A0A1S3JNU0"/>
<evidence type="ECO:0000313" key="4">
    <source>
        <dbReference type="RefSeq" id="XP_013411644.1"/>
    </source>
</evidence>
<dbReference type="GeneID" id="106174574"/>
<proteinExistence type="predicted"/>
<accession>A0A1S3JNU0</accession>
<gene>
    <name evidence="4" type="primary">LOC106174574</name>
</gene>
<dbReference type="Gene3D" id="3.40.50.720">
    <property type="entry name" value="NAD(P)-binding Rossmann-like Domain"/>
    <property type="match status" value="1"/>
</dbReference>
<dbReference type="RefSeq" id="XP_013411644.1">
    <property type="nucleotide sequence ID" value="XM_013556190.2"/>
</dbReference>
<dbReference type="Pfam" id="PF00106">
    <property type="entry name" value="adh_short"/>
    <property type="match status" value="1"/>
</dbReference>
<organism evidence="3 4">
    <name type="scientific">Lingula anatina</name>
    <name type="common">Brachiopod</name>
    <name type="synonym">Lingula unguis</name>
    <dbReference type="NCBI Taxonomy" id="7574"/>
    <lineage>
        <taxon>Eukaryota</taxon>
        <taxon>Metazoa</taxon>
        <taxon>Spiralia</taxon>
        <taxon>Lophotrochozoa</taxon>
        <taxon>Brachiopoda</taxon>
        <taxon>Linguliformea</taxon>
        <taxon>Lingulata</taxon>
        <taxon>Lingulida</taxon>
        <taxon>Linguloidea</taxon>
        <taxon>Lingulidae</taxon>
        <taxon>Lingula</taxon>
    </lineage>
</organism>
<feature type="chain" id="PRO_5010313756" evidence="2">
    <location>
        <begin position="20"/>
        <end position="297"/>
    </location>
</feature>
<feature type="signal peptide" evidence="2">
    <location>
        <begin position="1"/>
        <end position="19"/>
    </location>
</feature>
<dbReference type="STRING" id="7574.A0A1S3JNU0"/>
<keyword evidence="1" id="KW-0560">Oxidoreductase</keyword>
<sequence>MSRAGAVLVVLLASYVAYCLIDTFDPETVRGKTVLVTGSSSGIGEQLAYHYARLGANVVVTGRRENLLKKVVARCNELSGKQVHKYVVADMNRMDEVEKFTESTFNGKLDVLMLNHGYNELLELWTGHQDNLTMHERVMNTNFMSHVFLASRLMPLLEKSSGRIGVTSSILGVIPMPFVASYSSSKHALSSFFSALRMDLVLQGSSVSITNGIVGSTATERHVSELKKYIGRPDIPFATGTPEDVAMALLKATMLRQSEVFAPWLPALSFIRILRVIAPDLADYVIRYGEQSLRQGN</sequence>
<dbReference type="GO" id="GO:0016491">
    <property type="term" value="F:oxidoreductase activity"/>
    <property type="evidence" value="ECO:0007669"/>
    <property type="project" value="UniProtKB-KW"/>
</dbReference>
<dbReference type="InterPro" id="IPR020904">
    <property type="entry name" value="Sc_DH/Rdtase_CS"/>
</dbReference>
<dbReference type="OrthoDB" id="1933717at2759"/>
<reference evidence="4" key="1">
    <citation type="submission" date="2025-08" db="UniProtKB">
        <authorList>
            <consortium name="RefSeq"/>
        </authorList>
    </citation>
    <scope>IDENTIFICATION</scope>
    <source>
        <tissue evidence="4">Gonads</tissue>
    </source>
</reference>
<protein>
    <submittedName>
        <fullName evidence="4">Hydroxysteroid 11-beta-dehydrogenase 1-like protein</fullName>
    </submittedName>
</protein>
<keyword evidence="2" id="KW-0732">Signal</keyword>
<dbReference type="Proteomes" id="UP000085678">
    <property type="component" value="Unplaced"/>
</dbReference>
<evidence type="ECO:0000256" key="2">
    <source>
        <dbReference type="SAM" id="SignalP"/>
    </source>
</evidence>
<dbReference type="PANTHER" id="PTHR44404">
    <property type="entry name" value="HYDROXYSTEROID DEHYDROGENASE 1M"/>
    <property type="match status" value="1"/>
</dbReference>
<evidence type="ECO:0000313" key="3">
    <source>
        <dbReference type="Proteomes" id="UP000085678"/>
    </source>
</evidence>
<name>A0A1S3JNU0_LINAN</name>
<keyword evidence="3" id="KW-1185">Reference proteome</keyword>
<dbReference type="SUPFAM" id="SSF51735">
    <property type="entry name" value="NAD(P)-binding Rossmann-fold domains"/>
    <property type="match status" value="1"/>
</dbReference>
<dbReference type="InterPro" id="IPR002347">
    <property type="entry name" value="SDR_fam"/>
</dbReference>
<dbReference type="KEGG" id="lak:106174574"/>
<dbReference type="PROSITE" id="PS00061">
    <property type="entry name" value="ADH_SHORT"/>
    <property type="match status" value="1"/>
</dbReference>